<reference evidence="1" key="3">
    <citation type="submission" date="2021-05" db="UniProtKB">
        <authorList>
            <consortium name="EnsemblPlants"/>
        </authorList>
    </citation>
    <scope>IDENTIFICATION</scope>
    <source>
        <strain evidence="1">cv. B73</strain>
    </source>
</reference>
<dbReference type="EnsemblPlants" id="Zm00001eb147470_T001">
    <property type="protein sequence ID" value="Zm00001eb147470_P001"/>
    <property type="gene ID" value="Zm00001eb147470"/>
</dbReference>
<sequence>MPDLDLKPAMAAACLAPAPPPLCACPLPPQTPTSSRQWRPHAPCPPRIPHARPDQFAVSNGGHACPDQFTIATATAPAYHTILVLQTTAQSFAPFISPPLHSHASVTLERKDEGEGACPATGEEGYLILLNRAGLDQGYNGIARLLLSRGANVDLVSSEGTPPHVAKI</sequence>
<evidence type="ECO:0000313" key="2">
    <source>
        <dbReference type="Proteomes" id="UP000007305"/>
    </source>
</evidence>
<dbReference type="Gramene" id="Zm00001eb147470_T001">
    <property type="protein sequence ID" value="Zm00001eb147470_P001"/>
    <property type="gene ID" value="Zm00001eb147470"/>
</dbReference>
<keyword evidence="2" id="KW-1185">Reference proteome</keyword>
<dbReference type="InParanoid" id="A0A804NAQ7"/>
<dbReference type="AlphaFoldDB" id="A0A804NAQ7"/>
<accession>A0A804NAQ7</accession>
<proteinExistence type="predicted"/>
<name>A0A804NAQ7_MAIZE</name>
<reference evidence="1" key="2">
    <citation type="submission" date="2019-07" db="EMBL/GenBank/DDBJ databases">
        <authorList>
            <person name="Seetharam A."/>
            <person name="Woodhouse M."/>
            <person name="Cannon E."/>
        </authorList>
    </citation>
    <scope>NUCLEOTIDE SEQUENCE [LARGE SCALE GENOMIC DNA]</scope>
    <source>
        <strain evidence="1">cv. B73</strain>
    </source>
</reference>
<protein>
    <submittedName>
        <fullName evidence="1">Uncharacterized protein</fullName>
    </submittedName>
</protein>
<evidence type="ECO:0000313" key="1">
    <source>
        <dbReference type="EnsemblPlants" id="Zm00001eb147470_P001"/>
    </source>
</evidence>
<dbReference type="Proteomes" id="UP000007305">
    <property type="component" value="Chromosome 3"/>
</dbReference>
<reference evidence="2" key="1">
    <citation type="submission" date="2015-12" db="EMBL/GenBank/DDBJ databases">
        <title>Update maize B73 reference genome by single molecule sequencing technologies.</title>
        <authorList>
            <consortium name="Maize Genome Sequencing Project"/>
            <person name="Ware D."/>
        </authorList>
    </citation>
    <scope>NUCLEOTIDE SEQUENCE [LARGE SCALE GENOMIC DNA]</scope>
    <source>
        <strain evidence="2">cv. B73</strain>
    </source>
</reference>
<organism evidence="1 2">
    <name type="scientific">Zea mays</name>
    <name type="common">Maize</name>
    <dbReference type="NCBI Taxonomy" id="4577"/>
    <lineage>
        <taxon>Eukaryota</taxon>
        <taxon>Viridiplantae</taxon>
        <taxon>Streptophyta</taxon>
        <taxon>Embryophyta</taxon>
        <taxon>Tracheophyta</taxon>
        <taxon>Spermatophyta</taxon>
        <taxon>Magnoliopsida</taxon>
        <taxon>Liliopsida</taxon>
        <taxon>Poales</taxon>
        <taxon>Poaceae</taxon>
        <taxon>PACMAD clade</taxon>
        <taxon>Panicoideae</taxon>
        <taxon>Andropogonodae</taxon>
        <taxon>Andropogoneae</taxon>
        <taxon>Tripsacinae</taxon>
        <taxon>Zea</taxon>
    </lineage>
</organism>